<dbReference type="Proteomes" id="UP001470230">
    <property type="component" value="Unassembled WGS sequence"/>
</dbReference>
<comment type="caution">
    <text evidence="1">The sequence shown here is derived from an EMBL/GenBank/DDBJ whole genome shotgun (WGS) entry which is preliminary data.</text>
</comment>
<protein>
    <submittedName>
        <fullName evidence="1">Uncharacterized protein</fullName>
    </submittedName>
</protein>
<evidence type="ECO:0000313" key="1">
    <source>
        <dbReference type="EMBL" id="KAK8888378.1"/>
    </source>
</evidence>
<evidence type="ECO:0000313" key="2">
    <source>
        <dbReference type="Proteomes" id="UP001470230"/>
    </source>
</evidence>
<reference evidence="1 2" key="1">
    <citation type="submission" date="2024-04" db="EMBL/GenBank/DDBJ databases">
        <title>Tritrichomonas musculus Genome.</title>
        <authorList>
            <person name="Alves-Ferreira E."/>
            <person name="Grigg M."/>
            <person name="Lorenzi H."/>
            <person name="Galac M."/>
        </authorList>
    </citation>
    <scope>NUCLEOTIDE SEQUENCE [LARGE SCALE GENOMIC DNA]</scope>
    <source>
        <strain evidence="1 2">EAF2021</strain>
    </source>
</reference>
<gene>
    <name evidence="1" type="ORF">M9Y10_039448</name>
</gene>
<proteinExistence type="predicted"/>
<dbReference type="EMBL" id="JAPFFF010000006">
    <property type="protein sequence ID" value="KAK8888378.1"/>
    <property type="molecule type" value="Genomic_DNA"/>
</dbReference>
<sequence length="80" mass="8234">MSLNTISCCSGCAGTCAVCHGPGANHSGARACNKCKSSRNLGTKCPICGNSRKNGTTAKLCNKCWSKHKPNICDFCGGHA</sequence>
<organism evidence="1 2">
    <name type="scientific">Tritrichomonas musculus</name>
    <dbReference type="NCBI Taxonomy" id="1915356"/>
    <lineage>
        <taxon>Eukaryota</taxon>
        <taxon>Metamonada</taxon>
        <taxon>Parabasalia</taxon>
        <taxon>Tritrichomonadida</taxon>
        <taxon>Tritrichomonadidae</taxon>
        <taxon>Tritrichomonas</taxon>
    </lineage>
</organism>
<name>A0ABR2KC10_9EUKA</name>
<accession>A0ABR2KC10</accession>
<keyword evidence="2" id="KW-1185">Reference proteome</keyword>